<proteinExistence type="predicted"/>
<evidence type="ECO:0000313" key="2">
    <source>
        <dbReference type="Proteomes" id="UP000675880"/>
    </source>
</evidence>
<keyword evidence="2" id="KW-1185">Reference proteome</keyword>
<dbReference type="EMBL" id="CAJNBJ010000017">
    <property type="protein sequence ID" value="CAE6769504.1"/>
    <property type="molecule type" value="Genomic_DNA"/>
</dbReference>
<accession>A0ABM8RSL5</accession>
<reference evidence="1 2" key="1">
    <citation type="submission" date="2021-02" db="EMBL/GenBank/DDBJ databases">
        <authorList>
            <person name="Han P."/>
        </authorList>
    </citation>
    <scope>NUCLEOTIDE SEQUENCE [LARGE SCALE GENOMIC DNA]</scope>
    <source>
        <strain evidence="1">Candidatus Nitrospira sp. ZN2</strain>
    </source>
</reference>
<organism evidence="1 2">
    <name type="scientific">Nitrospira defluvii</name>
    <dbReference type="NCBI Taxonomy" id="330214"/>
    <lineage>
        <taxon>Bacteria</taxon>
        <taxon>Pseudomonadati</taxon>
        <taxon>Nitrospirota</taxon>
        <taxon>Nitrospiria</taxon>
        <taxon>Nitrospirales</taxon>
        <taxon>Nitrospiraceae</taxon>
        <taxon>Nitrospira</taxon>
    </lineage>
</organism>
<protein>
    <submittedName>
        <fullName evidence="1">Uncharacterized protein</fullName>
    </submittedName>
</protein>
<comment type="caution">
    <text evidence="1">The sequence shown here is derived from an EMBL/GenBank/DDBJ whole genome shotgun (WGS) entry which is preliminary data.</text>
</comment>
<sequence>MASDAGWYPSGLRLRIPEWERAAARLGRKYQTPSVQTTGARFFFLPLMSSISFWPWAPSRTETGCHAQRKDSLRIPSPDEAAKVIPEEGRQVLLILFRR</sequence>
<evidence type="ECO:0000313" key="1">
    <source>
        <dbReference type="EMBL" id="CAE6769504.1"/>
    </source>
</evidence>
<gene>
    <name evidence="1" type="ORF">NSPZN2_40206</name>
</gene>
<name>A0ABM8RSL5_9BACT</name>
<dbReference type="Proteomes" id="UP000675880">
    <property type="component" value="Unassembled WGS sequence"/>
</dbReference>